<sequence>MRFAVPIAAAVLLSGCNQGPETVEQCYSRLSRLADTLPSAASPVHAVYTFDLSKIDSDRRNQIAASGIDGRGPPTIIAANQPAGVAGAAFENTQPGPNGVLLSAQAPALLRVAGGAHASAGDAIRDGCRMLPGARLKAVALTAG</sequence>
<evidence type="ECO:0000313" key="2">
    <source>
        <dbReference type="Proteomes" id="UP000032300"/>
    </source>
</evidence>
<name>A0A7U4J8Z7_9SPHN</name>
<proteinExistence type="predicted"/>
<gene>
    <name evidence="1" type="ORF">TS85_12575</name>
</gene>
<evidence type="ECO:0000313" key="1">
    <source>
        <dbReference type="EMBL" id="AJP72439.1"/>
    </source>
</evidence>
<reference evidence="1 2" key="2">
    <citation type="submission" date="2015-02" db="EMBL/GenBank/DDBJ databases">
        <title>The complete genome of Sphingomonas hengshuiensis sp. WHSC-8 isolated from soil of Hengshui Lake.</title>
        <authorList>
            <person name="Wei S."/>
            <person name="Guo J."/>
            <person name="Su C."/>
            <person name="Wu R."/>
            <person name="Zhang Z."/>
            <person name="Liang K."/>
            <person name="Li H."/>
            <person name="Wang T."/>
            <person name="Liu H."/>
            <person name="Zhang C."/>
            <person name="Li Z."/>
            <person name="Wang Q."/>
            <person name="Meng J."/>
        </authorList>
    </citation>
    <scope>NUCLEOTIDE SEQUENCE [LARGE SCALE GENOMIC DNA]</scope>
    <source>
        <strain evidence="1 2">WHSC-8</strain>
    </source>
</reference>
<reference evidence="1 2" key="1">
    <citation type="journal article" date="2015" name="Int. J. Syst. Evol. Microbiol.">
        <title>Sphingomonas hengshuiensis sp. nov., isolated from lake wetland.</title>
        <authorList>
            <person name="Wei S."/>
            <person name="Wang T."/>
            <person name="Liu H."/>
            <person name="Zhang C."/>
            <person name="Guo J."/>
            <person name="Wang Q."/>
            <person name="Liang K."/>
            <person name="Zhang Z."/>
        </authorList>
    </citation>
    <scope>NUCLEOTIDE SEQUENCE [LARGE SCALE GENOMIC DNA]</scope>
    <source>
        <strain evidence="1 2">WHSC-8</strain>
    </source>
</reference>
<dbReference type="EMBL" id="CP010836">
    <property type="protein sequence ID" value="AJP72439.1"/>
    <property type="molecule type" value="Genomic_DNA"/>
</dbReference>
<dbReference type="Proteomes" id="UP000032300">
    <property type="component" value="Chromosome"/>
</dbReference>
<dbReference type="RefSeq" id="WP_044332587.1">
    <property type="nucleotide sequence ID" value="NZ_CP010836.1"/>
</dbReference>
<dbReference type="AlphaFoldDB" id="A0A7U4J8Z7"/>
<protein>
    <submittedName>
        <fullName evidence="1">Uncharacterized protein</fullName>
    </submittedName>
</protein>
<organism evidence="1 2">
    <name type="scientific">Sphingomonas hengshuiensis</name>
    <dbReference type="NCBI Taxonomy" id="1609977"/>
    <lineage>
        <taxon>Bacteria</taxon>
        <taxon>Pseudomonadati</taxon>
        <taxon>Pseudomonadota</taxon>
        <taxon>Alphaproteobacteria</taxon>
        <taxon>Sphingomonadales</taxon>
        <taxon>Sphingomonadaceae</taxon>
        <taxon>Sphingomonas</taxon>
    </lineage>
</organism>
<dbReference type="PROSITE" id="PS51257">
    <property type="entry name" value="PROKAR_LIPOPROTEIN"/>
    <property type="match status" value="1"/>
</dbReference>
<keyword evidence="2" id="KW-1185">Reference proteome</keyword>
<accession>A0A7U4J8Z7</accession>
<dbReference type="KEGG" id="sphi:TS85_12575"/>